<proteinExistence type="predicted"/>
<evidence type="ECO:0000313" key="1">
    <source>
        <dbReference type="EMBL" id="KAG5625637.1"/>
    </source>
</evidence>
<dbReference type="GO" id="GO:0031222">
    <property type="term" value="P:arabinan catabolic process"/>
    <property type="evidence" value="ECO:0007669"/>
    <property type="project" value="TreeGrafter"/>
</dbReference>
<comment type="caution">
    <text evidence="1">The sequence shown here is derived from an EMBL/GenBank/DDBJ whole genome shotgun (WGS) entry which is preliminary data.</text>
</comment>
<dbReference type="PANTHER" id="PTHR42721:SF1">
    <property type="entry name" value="BETA-D-XYLOSIDASE 6-RELATED"/>
    <property type="match status" value="1"/>
</dbReference>
<dbReference type="AlphaFoldDB" id="A0A9J6ALW2"/>
<dbReference type="InterPro" id="IPR044993">
    <property type="entry name" value="BXL"/>
</dbReference>
<feature type="non-terminal residue" evidence="1">
    <location>
        <position position="1"/>
    </location>
</feature>
<dbReference type="Proteomes" id="UP000824120">
    <property type="component" value="Chromosome 2"/>
</dbReference>
<dbReference type="PANTHER" id="PTHR42721">
    <property type="entry name" value="SUGAR HYDROLASE-RELATED"/>
    <property type="match status" value="1"/>
</dbReference>
<dbReference type="OrthoDB" id="1037049at2759"/>
<reference evidence="1 2" key="1">
    <citation type="submission" date="2020-09" db="EMBL/GenBank/DDBJ databases">
        <title>De no assembly of potato wild relative species, Solanum commersonii.</title>
        <authorList>
            <person name="Cho K."/>
        </authorList>
    </citation>
    <scope>NUCLEOTIDE SEQUENCE [LARGE SCALE GENOMIC DNA]</scope>
    <source>
        <strain evidence="1">LZ3.2</strain>
        <tissue evidence="1">Leaf</tissue>
    </source>
</reference>
<name>A0A9J6ALW2_SOLCO</name>
<gene>
    <name evidence="1" type="ORF">H5410_010855</name>
</gene>
<sequence>MFVSASWALCTKFLQNVITSYEWWSKSLHGIDTNGSGINFNGLIKGATSFPQVILTAVAFNRTLWHWIESAIVVEAKAMYHTRFIPIWMLN</sequence>
<keyword evidence="2" id="KW-1185">Reference proteome</keyword>
<accession>A0A9J6ALW2</accession>
<protein>
    <submittedName>
        <fullName evidence="1">Uncharacterized protein</fullName>
    </submittedName>
</protein>
<dbReference type="EMBL" id="JACXVP010000002">
    <property type="protein sequence ID" value="KAG5625637.1"/>
    <property type="molecule type" value="Genomic_DNA"/>
</dbReference>
<organism evidence="1 2">
    <name type="scientific">Solanum commersonii</name>
    <name type="common">Commerson's wild potato</name>
    <name type="synonym">Commerson's nightshade</name>
    <dbReference type="NCBI Taxonomy" id="4109"/>
    <lineage>
        <taxon>Eukaryota</taxon>
        <taxon>Viridiplantae</taxon>
        <taxon>Streptophyta</taxon>
        <taxon>Embryophyta</taxon>
        <taxon>Tracheophyta</taxon>
        <taxon>Spermatophyta</taxon>
        <taxon>Magnoliopsida</taxon>
        <taxon>eudicotyledons</taxon>
        <taxon>Gunneridae</taxon>
        <taxon>Pentapetalae</taxon>
        <taxon>asterids</taxon>
        <taxon>lamiids</taxon>
        <taxon>Solanales</taxon>
        <taxon>Solanaceae</taxon>
        <taxon>Solanoideae</taxon>
        <taxon>Solaneae</taxon>
        <taxon>Solanum</taxon>
    </lineage>
</organism>
<dbReference type="GO" id="GO:0046556">
    <property type="term" value="F:alpha-L-arabinofuranosidase activity"/>
    <property type="evidence" value="ECO:0007669"/>
    <property type="project" value="TreeGrafter"/>
</dbReference>
<dbReference type="GO" id="GO:0009044">
    <property type="term" value="F:xylan 1,4-beta-xylosidase activity"/>
    <property type="evidence" value="ECO:0007669"/>
    <property type="project" value="InterPro"/>
</dbReference>
<dbReference type="GO" id="GO:0045493">
    <property type="term" value="P:xylan catabolic process"/>
    <property type="evidence" value="ECO:0007669"/>
    <property type="project" value="InterPro"/>
</dbReference>
<evidence type="ECO:0000313" key="2">
    <source>
        <dbReference type="Proteomes" id="UP000824120"/>
    </source>
</evidence>